<gene>
    <name evidence="1" type="ORF">GALL_255210</name>
</gene>
<evidence type="ECO:0000313" key="1">
    <source>
        <dbReference type="EMBL" id="OIQ92529.1"/>
    </source>
</evidence>
<sequence length="172" mass="19144">MMDGLELDGILPEEQAGFIAFSDKAVGTNINPQTLLATDYLNHFNEIIMMLEMIPDMPDCLEEAQAWSPKSYQDHFRDSQFRDRALAIEAYDHVPSKYRVPFEEVIGQMNSLVAASILRIAEVLEGGDADQLRYICSEASHGVQKLMDVASAVIHGSTKILVQSEIDGFLAH</sequence>
<name>A0A1J5R9Q4_9ZZZZ</name>
<dbReference type="AlphaFoldDB" id="A0A1J5R9Q4"/>
<organism evidence="1">
    <name type="scientific">mine drainage metagenome</name>
    <dbReference type="NCBI Taxonomy" id="410659"/>
    <lineage>
        <taxon>unclassified sequences</taxon>
        <taxon>metagenomes</taxon>
        <taxon>ecological metagenomes</taxon>
    </lineage>
</organism>
<dbReference type="EMBL" id="MLJW01000229">
    <property type="protein sequence ID" value="OIQ92529.1"/>
    <property type="molecule type" value="Genomic_DNA"/>
</dbReference>
<protein>
    <submittedName>
        <fullName evidence="1">Uncharacterized protein</fullName>
    </submittedName>
</protein>
<reference evidence="1" key="1">
    <citation type="submission" date="2016-10" db="EMBL/GenBank/DDBJ databases">
        <title>Sequence of Gallionella enrichment culture.</title>
        <authorList>
            <person name="Poehlein A."/>
            <person name="Muehling M."/>
            <person name="Daniel R."/>
        </authorList>
    </citation>
    <scope>NUCLEOTIDE SEQUENCE</scope>
</reference>
<proteinExistence type="predicted"/>
<accession>A0A1J5R9Q4</accession>
<comment type="caution">
    <text evidence="1">The sequence shown here is derived from an EMBL/GenBank/DDBJ whole genome shotgun (WGS) entry which is preliminary data.</text>
</comment>